<gene>
    <name evidence="3" type="ORF">SELO1098_LOCUS8620</name>
</gene>
<protein>
    <submittedName>
        <fullName evidence="3">Uncharacterized protein</fullName>
    </submittedName>
</protein>
<evidence type="ECO:0000313" key="3">
    <source>
        <dbReference type="EMBL" id="CAE0279787.1"/>
    </source>
</evidence>
<evidence type="ECO:0000256" key="2">
    <source>
        <dbReference type="SAM" id="MobiDB-lite"/>
    </source>
</evidence>
<proteinExistence type="predicted"/>
<reference evidence="3" key="1">
    <citation type="submission" date="2021-01" db="EMBL/GenBank/DDBJ databases">
        <authorList>
            <person name="Corre E."/>
            <person name="Pelletier E."/>
            <person name="Niang G."/>
            <person name="Scheremetjew M."/>
            <person name="Finn R."/>
            <person name="Kale V."/>
            <person name="Holt S."/>
            <person name="Cochrane G."/>
            <person name="Meng A."/>
            <person name="Brown T."/>
            <person name="Cohen L."/>
        </authorList>
    </citation>
    <scope>NUCLEOTIDE SEQUENCE</scope>
    <source>
        <strain evidence="3">CCAP 955/1</strain>
    </source>
</reference>
<keyword evidence="1" id="KW-0175">Coiled coil</keyword>
<feature type="coiled-coil region" evidence="1">
    <location>
        <begin position="3"/>
        <end position="50"/>
    </location>
</feature>
<name>A0A7S3M3V6_9STRA</name>
<organism evidence="3">
    <name type="scientific">Spumella elongata</name>
    <dbReference type="NCBI Taxonomy" id="89044"/>
    <lineage>
        <taxon>Eukaryota</taxon>
        <taxon>Sar</taxon>
        <taxon>Stramenopiles</taxon>
        <taxon>Ochrophyta</taxon>
        <taxon>Chrysophyceae</taxon>
        <taxon>Chromulinales</taxon>
        <taxon>Chromulinaceae</taxon>
        <taxon>Spumella</taxon>
    </lineage>
</organism>
<sequence length="340" mass="39211">MEKKKLLKEAAELAEKISKDVEREKAKQDLKLKKEAVVNAIEEYEEARKKYWRLADANATHVLKVPIDEDDDEDDEIYDVHYQVTNLGDVYFKRQDIGLLIAQTADKNVGRNMIEPVFRNASKLKKQSFPTVKGKQTSTYLTQLGVEHVCDYHRSSHGNSAQALVSALRNSDIFSPYEELEQRCKIEVSCCKAIEKALSAALIDVKYKHTISFTRANETVVRRRILDMWCPVLEVDIECNEHGHKYYPATYAADRIADIRIAHPKAILVEFYPHKEDFCIDKFISGLVKNLKKLKIPSDRAAMNSIEDNEPQAEKDNEEDEQDKNTEENEEDEQDKEEDE</sequence>
<dbReference type="AlphaFoldDB" id="A0A7S3M3V6"/>
<evidence type="ECO:0000256" key="1">
    <source>
        <dbReference type="SAM" id="Coils"/>
    </source>
</evidence>
<feature type="region of interest" description="Disordered" evidence="2">
    <location>
        <begin position="299"/>
        <end position="340"/>
    </location>
</feature>
<accession>A0A7S3M3V6</accession>
<feature type="compositionally biased region" description="Acidic residues" evidence="2">
    <location>
        <begin position="307"/>
        <end position="340"/>
    </location>
</feature>
<dbReference type="EMBL" id="HBIC01017192">
    <property type="protein sequence ID" value="CAE0279787.1"/>
    <property type="molecule type" value="Transcribed_RNA"/>
</dbReference>